<keyword evidence="1" id="KW-1133">Transmembrane helix</keyword>
<keyword evidence="1" id="KW-0812">Transmembrane</keyword>
<reference evidence="2 3" key="1">
    <citation type="submission" date="2017-06" db="EMBL/GenBank/DDBJ databases">
        <title>Ensifer strains isolated from leguminous trees and herbs display diverse denitrification phenotypes with some acting as strong N2O sinks.</title>
        <authorList>
            <person name="Woliy K."/>
            <person name="Mania D."/>
            <person name="Bakken L.R."/>
            <person name="Frostegard A."/>
        </authorList>
    </citation>
    <scope>NUCLEOTIDE SEQUENCE [LARGE SCALE GENOMIC DNA]</scope>
    <source>
        <strain evidence="2 3">AC50a</strain>
    </source>
</reference>
<organism evidence="2 3">
    <name type="scientific">Rhizobium meliloti</name>
    <name type="common">Ensifer meliloti</name>
    <name type="synonym">Sinorhizobium meliloti</name>
    <dbReference type="NCBI Taxonomy" id="382"/>
    <lineage>
        <taxon>Bacteria</taxon>
        <taxon>Pseudomonadati</taxon>
        <taxon>Pseudomonadota</taxon>
        <taxon>Alphaproteobacteria</taxon>
        <taxon>Hyphomicrobiales</taxon>
        <taxon>Rhizobiaceae</taxon>
        <taxon>Sinorhizobium/Ensifer group</taxon>
        <taxon>Sinorhizobium</taxon>
    </lineage>
</organism>
<evidence type="ECO:0000313" key="2">
    <source>
        <dbReference type="EMBL" id="PJR12812.1"/>
    </source>
</evidence>
<comment type="caution">
    <text evidence="2">The sequence shown here is derived from an EMBL/GenBank/DDBJ whole genome shotgun (WGS) entry which is preliminary data.</text>
</comment>
<feature type="transmembrane region" description="Helical" evidence="1">
    <location>
        <begin position="111"/>
        <end position="132"/>
    </location>
</feature>
<name>A0A2J0YX03_RHIML</name>
<gene>
    <name evidence="2" type="ORF">CEJ86_24885</name>
</gene>
<dbReference type="Proteomes" id="UP000231987">
    <property type="component" value="Unassembled WGS sequence"/>
</dbReference>
<protein>
    <submittedName>
        <fullName evidence="2">Uncharacterized protein</fullName>
    </submittedName>
</protein>
<accession>A0A2J0YX03</accession>
<evidence type="ECO:0000313" key="3">
    <source>
        <dbReference type="Proteomes" id="UP000231987"/>
    </source>
</evidence>
<evidence type="ECO:0000256" key="1">
    <source>
        <dbReference type="SAM" id="Phobius"/>
    </source>
</evidence>
<sequence>MLLKSNLALIKRVVHATRTVIREYHLELTPFREGQLVSAVYEEMVTDGALDLSYEEVLRRVDEMFRVSKWRLEAKAAEAWPGQSPLWPDDVGIERDEQARLWSWLEGHRRGFALVLFVAALAISAVIVHLIMQRWP</sequence>
<keyword evidence="1" id="KW-0472">Membrane</keyword>
<proteinExistence type="predicted"/>
<dbReference type="AlphaFoldDB" id="A0A2J0YX03"/>
<dbReference type="EMBL" id="NJGD01000014">
    <property type="protein sequence ID" value="PJR12812.1"/>
    <property type="molecule type" value="Genomic_DNA"/>
</dbReference>